<dbReference type="PANTHER" id="PTHR31516">
    <property type="entry name" value="STABILIZER OF AXONEMAL MICROTUBULES 2"/>
    <property type="match status" value="1"/>
</dbReference>
<sequence length="435" mass="48635">MTAPLEETVIAGKKRIVKPEPGPPKYNPTNAMARRLFQMRKTEGMSEYQAAYRKYPFQKPRDCVRPTSKKIETGMASSLMTTTYKKDFVYHEDKDAFKMDSFKPLQGYRPSSARLSDQTIYSLSYQVIDKEVAKKCRPAISKPREAPLTQFKLVLPEKPSGDGDSKSAEEAPKMEVVTESKPCIEQTPVVAEVAAPAPADVTVPQPTSNSTGNKSASTHIVIQGQKPQRAPFNGMTTAMADFVKHPLTARQSICKPPASSTHYDLGPFDGRTTQSMAYQAWPVAPFAKPSWAIKPKYKRPKGGMPYASTYMTDFVNPKHIVERAMPIKPKPGNDIIKHEGGDGNHQSCTTYQGHYVAWKGVLPAKTVQIKQLYVPNAGEMDFQSIQRLHFRGVQAERPNLCHQSSEHRNLNDNPKMYFNTTYQDTFGRPKSCPVN</sequence>
<dbReference type="InterPro" id="IPR033336">
    <property type="entry name" value="SAXO1/2"/>
</dbReference>
<feature type="compositionally biased region" description="Basic and acidic residues" evidence="2">
    <location>
        <begin position="159"/>
        <end position="178"/>
    </location>
</feature>
<dbReference type="AlphaFoldDB" id="A0A8W8IGH1"/>
<dbReference type="Proteomes" id="UP000005408">
    <property type="component" value="Unassembled WGS sequence"/>
</dbReference>
<organism evidence="3 4">
    <name type="scientific">Magallana gigas</name>
    <name type="common">Pacific oyster</name>
    <name type="synonym">Crassostrea gigas</name>
    <dbReference type="NCBI Taxonomy" id="29159"/>
    <lineage>
        <taxon>Eukaryota</taxon>
        <taxon>Metazoa</taxon>
        <taxon>Spiralia</taxon>
        <taxon>Lophotrochozoa</taxon>
        <taxon>Mollusca</taxon>
        <taxon>Bivalvia</taxon>
        <taxon>Autobranchia</taxon>
        <taxon>Pteriomorphia</taxon>
        <taxon>Ostreida</taxon>
        <taxon>Ostreoidea</taxon>
        <taxon>Ostreidae</taxon>
        <taxon>Magallana</taxon>
    </lineage>
</organism>
<dbReference type="GO" id="GO:0008017">
    <property type="term" value="F:microtubule binding"/>
    <property type="evidence" value="ECO:0007669"/>
    <property type="project" value="InterPro"/>
</dbReference>
<evidence type="ECO:0000256" key="2">
    <source>
        <dbReference type="SAM" id="MobiDB-lite"/>
    </source>
</evidence>
<keyword evidence="4" id="KW-1185">Reference proteome</keyword>
<dbReference type="EnsemblMetazoa" id="G14158.1">
    <property type="protein sequence ID" value="G14158.1:cds"/>
    <property type="gene ID" value="G14158"/>
</dbReference>
<evidence type="ECO:0008006" key="5">
    <source>
        <dbReference type="Google" id="ProtNLM"/>
    </source>
</evidence>
<proteinExistence type="inferred from homology"/>
<dbReference type="GO" id="GO:0005856">
    <property type="term" value="C:cytoskeleton"/>
    <property type="evidence" value="ECO:0007669"/>
    <property type="project" value="TreeGrafter"/>
</dbReference>
<evidence type="ECO:0000256" key="1">
    <source>
        <dbReference type="ARBA" id="ARBA00008738"/>
    </source>
</evidence>
<feature type="region of interest" description="Disordered" evidence="2">
    <location>
        <begin position="155"/>
        <end position="180"/>
    </location>
</feature>
<protein>
    <recommendedName>
        <fullName evidence="5">Protein FAM154B</fullName>
    </recommendedName>
</protein>
<evidence type="ECO:0000313" key="4">
    <source>
        <dbReference type="Proteomes" id="UP000005408"/>
    </source>
</evidence>
<accession>A0A8W8IGH1</accession>
<reference evidence="3" key="1">
    <citation type="submission" date="2022-08" db="UniProtKB">
        <authorList>
            <consortium name="EnsemblMetazoa"/>
        </authorList>
    </citation>
    <scope>IDENTIFICATION</scope>
    <source>
        <strain evidence="3">05x7-T-G4-1.051#20</strain>
    </source>
</reference>
<dbReference type="OrthoDB" id="365640at2759"/>
<dbReference type="OMA" id="GRPMSCP"/>
<comment type="similarity">
    <text evidence="1">Belongs to the FAM154 family.</text>
</comment>
<evidence type="ECO:0000313" key="3">
    <source>
        <dbReference type="EnsemblMetazoa" id="G14158.1:cds"/>
    </source>
</evidence>
<name>A0A8W8IGH1_MAGGI</name>
<dbReference type="PANTHER" id="PTHR31516:SF17">
    <property type="entry name" value="STABILIZER OF AXONEMAL MICROTUBULES 2"/>
    <property type="match status" value="1"/>
</dbReference>